<evidence type="ECO:0000256" key="2">
    <source>
        <dbReference type="SAM" id="Phobius"/>
    </source>
</evidence>
<dbReference type="InParanoid" id="F4RA68"/>
<dbReference type="AlphaFoldDB" id="F4RA68"/>
<dbReference type="GeneID" id="18925589"/>
<keyword evidence="2" id="KW-0472">Membrane</keyword>
<dbReference type="KEGG" id="mlr:MELLADRAFT_115401"/>
<evidence type="ECO:0000313" key="3">
    <source>
        <dbReference type="EMBL" id="EGG10833.1"/>
    </source>
</evidence>
<accession>F4RA68</accession>
<feature type="transmembrane region" description="Helical" evidence="2">
    <location>
        <begin position="294"/>
        <end position="318"/>
    </location>
</feature>
<dbReference type="RefSeq" id="XP_007406302.1">
    <property type="nucleotide sequence ID" value="XM_007406240.1"/>
</dbReference>
<dbReference type="OrthoDB" id="2507227at2759"/>
<sequence length="449" mass="49789">MSSSEEKKILDFVLHLPPDINPYGAVAKHMKGLLTPPRLATWATIAQRCAIAFYIILFVQSSHLIYSRVKVGAYKFWRYTRRECSQSLSHLGASCDGRTPITSLYQSDYIRSTWRVPAGQPMPSIVSSFYGSVRTSGAGRRLHPAIRVSMNALLLALHLSPIPLVIYYYAGLNHEYNISKSILQGVLHELHAKAATVTPGNYSPMALLATLKPAQNIQLHAHKMAEYTRNGIMVYLVELTVLSVVYVPLLTFSLGRLYSRSVSQKKLTQAASSGEAGDNISKMGRKIREQRTRLVTHAIITYATTALHVPIIIAQLSYEGDGFLRDKKWLTLTRVMLDSRARNRTSSGVTSSFSNSNNAKETFMPKLNPAYGDKDMELSILPRFPGLNSELHVETLDTRKCTTGTFAVSSNQPGGPMHITTPGMKSDSKPVMKKLKSTIDQLDNEGQNT</sequence>
<dbReference type="VEuPathDB" id="FungiDB:MELLADRAFT_115401"/>
<evidence type="ECO:0000256" key="1">
    <source>
        <dbReference type="SAM" id="MobiDB-lite"/>
    </source>
</evidence>
<evidence type="ECO:0000313" key="4">
    <source>
        <dbReference type="Proteomes" id="UP000001072"/>
    </source>
</evidence>
<feature type="transmembrane region" description="Helical" evidence="2">
    <location>
        <begin position="232"/>
        <end position="258"/>
    </location>
</feature>
<protein>
    <submittedName>
        <fullName evidence="3">Uncharacterized protein</fullName>
    </submittedName>
</protein>
<keyword evidence="2" id="KW-0812">Transmembrane</keyword>
<gene>
    <name evidence="3" type="ORF">MELLADRAFT_115401</name>
</gene>
<dbReference type="HOGENOM" id="CLU_520817_0_0_1"/>
<feature type="region of interest" description="Disordered" evidence="1">
    <location>
        <begin position="409"/>
        <end position="429"/>
    </location>
</feature>
<reference evidence="4" key="1">
    <citation type="journal article" date="2011" name="Proc. Natl. Acad. Sci. U.S.A.">
        <title>Obligate biotrophy features unraveled by the genomic analysis of rust fungi.</title>
        <authorList>
            <person name="Duplessis S."/>
            <person name="Cuomo C.A."/>
            <person name="Lin Y.-C."/>
            <person name="Aerts A."/>
            <person name="Tisserant E."/>
            <person name="Veneault-Fourrey C."/>
            <person name="Joly D.L."/>
            <person name="Hacquard S."/>
            <person name="Amselem J."/>
            <person name="Cantarel B.L."/>
            <person name="Chiu R."/>
            <person name="Coutinho P.M."/>
            <person name="Feau N."/>
            <person name="Field M."/>
            <person name="Frey P."/>
            <person name="Gelhaye E."/>
            <person name="Goldberg J."/>
            <person name="Grabherr M.G."/>
            <person name="Kodira C.D."/>
            <person name="Kohler A."/>
            <person name="Kuees U."/>
            <person name="Lindquist E.A."/>
            <person name="Lucas S.M."/>
            <person name="Mago R."/>
            <person name="Mauceli E."/>
            <person name="Morin E."/>
            <person name="Murat C."/>
            <person name="Pangilinan J.L."/>
            <person name="Park R."/>
            <person name="Pearson M."/>
            <person name="Quesneville H."/>
            <person name="Rouhier N."/>
            <person name="Sakthikumar S."/>
            <person name="Salamov A.A."/>
            <person name="Schmutz J."/>
            <person name="Selles B."/>
            <person name="Shapiro H."/>
            <person name="Tanguay P."/>
            <person name="Tuskan G.A."/>
            <person name="Henrissat B."/>
            <person name="Van de Peer Y."/>
            <person name="Rouze P."/>
            <person name="Ellis J.G."/>
            <person name="Dodds P.N."/>
            <person name="Schein J.E."/>
            <person name="Zhong S."/>
            <person name="Hamelin R.C."/>
            <person name="Grigoriev I.V."/>
            <person name="Szabo L.J."/>
            <person name="Martin F."/>
        </authorList>
    </citation>
    <scope>NUCLEOTIDE SEQUENCE [LARGE SCALE GENOMIC DNA]</scope>
    <source>
        <strain evidence="4">98AG31 / pathotype 3-4-7</strain>
    </source>
</reference>
<dbReference type="EMBL" id="GL883094">
    <property type="protein sequence ID" value="EGG10833.1"/>
    <property type="molecule type" value="Genomic_DNA"/>
</dbReference>
<keyword evidence="2" id="KW-1133">Transmembrane helix</keyword>
<organism evidence="4">
    <name type="scientific">Melampsora larici-populina (strain 98AG31 / pathotype 3-4-7)</name>
    <name type="common">Poplar leaf rust fungus</name>
    <dbReference type="NCBI Taxonomy" id="747676"/>
    <lineage>
        <taxon>Eukaryota</taxon>
        <taxon>Fungi</taxon>
        <taxon>Dikarya</taxon>
        <taxon>Basidiomycota</taxon>
        <taxon>Pucciniomycotina</taxon>
        <taxon>Pucciniomycetes</taxon>
        <taxon>Pucciniales</taxon>
        <taxon>Melampsoraceae</taxon>
        <taxon>Melampsora</taxon>
    </lineage>
</organism>
<proteinExistence type="predicted"/>
<feature type="transmembrane region" description="Helical" evidence="2">
    <location>
        <begin position="39"/>
        <end position="59"/>
    </location>
</feature>
<name>F4RA68_MELLP</name>
<dbReference type="Proteomes" id="UP000001072">
    <property type="component" value="Unassembled WGS sequence"/>
</dbReference>
<keyword evidence="4" id="KW-1185">Reference proteome</keyword>
<feature type="transmembrane region" description="Helical" evidence="2">
    <location>
        <begin position="150"/>
        <end position="170"/>
    </location>
</feature>